<keyword evidence="3" id="KW-1185">Reference proteome</keyword>
<name>A0A084QQ34_STAC4</name>
<gene>
    <name evidence="2" type="ORF">S40285_10136</name>
</gene>
<organism evidence="2 3">
    <name type="scientific">Stachybotrys chlorohalonatus (strain IBT 40285)</name>
    <dbReference type="NCBI Taxonomy" id="1283841"/>
    <lineage>
        <taxon>Eukaryota</taxon>
        <taxon>Fungi</taxon>
        <taxon>Dikarya</taxon>
        <taxon>Ascomycota</taxon>
        <taxon>Pezizomycotina</taxon>
        <taxon>Sordariomycetes</taxon>
        <taxon>Hypocreomycetidae</taxon>
        <taxon>Hypocreales</taxon>
        <taxon>Stachybotryaceae</taxon>
        <taxon>Stachybotrys</taxon>
    </lineage>
</organism>
<evidence type="ECO:0000256" key="1">
    <source>
        <dbReference type="SAM" id="MobiDB-lite"/>
    </source>
</evidence>
<dbReference type="InParanoid" id="A0A084QQ34"/>
<protein>
    <submittedName>
        <fullName evidence="2">Uncharacterized protein</fullName>
    </submittedName>
</protein>
<dbReference type="HOGENOM" id="CLU_1111956_0_0_1"/>
<feature type="region of interest" description="Disordered" evidence="1">
    <location>
        <begin position="228"/>
        <end position="250"/>
    </location>
</feature>
<reference evidence="2 3" key="1">
    <citation type="journal article" date="2014" name="BMC Genomics">
        <title>Comparative genome sequencing reveals chemotype-specific gene clusters in the toxigenic black mold Stachybotrys.</title>
        <authorList>
            <person name="Semeiks J."/>
            <person name="Borek D."/>
            <person name="Otwinowski Z."/>
            <person name="Grishin N.V."/>
        </authorList>
    </citation>
    <scope>NUCLEOTIDE SEQUENCE [LARGE SCALE GENOMIC DNA]</scope>
    <source>
        <strain evidence="2 3">IBT 40285</strain>
    </source>
</reference>
<evidence type="ECO:0000313" key="3">
    <source>
        <dbReference type="Proteomes" id="UP000028524"/>
    </source>
</evidence>
<evidence type="ECO:0000313" key="2">
    <source>
        <dbReference type="EMBL" id="KFA66069.1"/>
    </source>
</evidence>
<dbReference type="Proteomes" id="UP000028524">
    <property type="component" value="Unassembled WGS sequence"/>
</dbReference>
<dbReference type="EMBL" id="KL660504">
    <property type="protein sequence ID" value="KFA66069.1"/>
    <property type="molecule type" value="Genomic_DNA"/>
</dbReference>
<dbReference type="AlphaFoldDB" id="A0A084QQ34"/>
<feature type="compositionally biased region" description="Polar residues" evidence="1">
    <location>
        <begin position="237"/>
        <end position="250"/>
    </location>
</feature>
<proteinExistence type="predicted"/>
<sequence>MASGTQGWHPSHPAASVASWFWAWPESISSKDAWSDRPMDETVRILVPASRETHGTERVVDHDGMAFYTVGKTWQIRGQGACMMSTLRNVLGTAASCGASNVRWRKEAPQWGGRTHGVSPVIRWSLQKYLRRAKNLNRRLSHSIVAGSCRLGATKGRWGADPTWPSCAQRTSRRQHVQLFLLRHTLVSAHTSTCLGAMRRNPVLGDTLSRTRPVPPCTTLQEYRPACARSRDPLRSASVQPHLQSTPTRN</sequence>
<accession>A0A084QQ34</accession>